<comment type="caution">
    <text evidence="4">The sequence shown here is derived from an EMBL/GenBank/DDBJ whole genome shotgun (WGS) entry which is preliminary data.</text>
</comment>
<comment type="similarity">
    <text evidence="1">Belongs to the pseudomonas-type ThrB family.</text>
</comment>
<dbReference type="InterPro" id="IPR050249">
    <property type="entry name" value="Pseudomonas-type_ThrB"/>
</dbReference>
<dbReference type="InterPro" id="IPR011009">
    <property type="entry name" value="Kinase-like_dom_sf"/>
</dbReference>
<gene>
    <name evidence="4" type="ORF">CHH67_15225</name>
    <name evidence="3" type="ORF">GNP94_12705</name>
</gene>
<protein>
    <submittedName>
        <fullName evidence="3">Phosphotransferase</fullName>
    </submittedName>
</protein>
<evidence type="ECO:0000259" key="2">
    <source>
        <dbReference type="Pfam" id="PF01636"/>
    </source>
</evidence>
<dbReference type="Gene3D" id="3.30.200.20">
    <property type="entry name" value="Phosphorylase Kinase, domain 1"/>
    <property type="match status" value="1"/>
</dbReference>
<dbReference type="PANTHER" id="PTHR21064:SF6">
    <property type="entry name" value="AMINOGLYCOSIDE PHOSPHOTRANSFERASE DOMAIN-CONTAINING PROTEIN"/>
    <property type="match status" value="1"/>
</dbReference>
<dbReference type="GO" id="GO:0019202">
    <property type="term" value="F:amino acid kinase activity"/>
    <property type="evidence" value="ECO:0007669"/>
    <property type="project" value="TreeGrafter"/>
</dbReference>
<dbReference type="Pfam" id="PF01636">
    <property type="entry name" value="APH"/>
    <property type="match status" value="1"/>
</dbReference>
<dbReference type="Proteomes" id="UP000435177">
    <property type="component" value="Unassembled WGS sequence"/>
</dbReference>
<proteinExistence type="inferred from homology"/>
<dbReference type="PANTHER" id="PTHR21064">
    <property type="entry name" value="AMINOGLYCOSIDE PHOSPHOTRANSFERASE DOMAIN-CONTAINING PROTEIN-RELATED"/>
    <property type="match status" value="1"/>
</dbReference>
<dbReference type="InterPro" id="IPR002575">
    <property type="entry name" value="Aminoglycoside_PTrfase"/>
</dbReference>
<accession>A0A268EQ22</accession>
<dbReference type="Gene3D" id="3.90.1200.10">
    <property type="match status" value="1"/>
</dbReference>
<dbReference type="SUPFAM" id="SSF56112">
    <property type="entry name" value="Protein kinase-like (PK-like)"/>
    <property type="match status" value="1"/>
</dbReference>
<reference evidence="4 5" key="1">
    <citation type="submission" date="2017-07" db="EMBL/GenBank/DDBJ databases">
        <title>Isolation and whole genome analysis of endospore-forming bacteria from heroin.</title>
        <authorList>
            <person name="Kalinowski J."/>
            <person name="Ahrens B."/>
            <person name="Al-Dilaimi A."/>
            <person name="Winkler A."/>
            <person name="Wibberg D."/>
            <person name="Schleenbecker U."/>
            <person name="Ruckert C."/>
            <person name="Wolfel R."/>
            <person name="Grass G."/>
        </authorList>
    </citation>
    <scope>NUCLEOTIDE SEQUENCE [LARGE SCALE GENOMIC DNA]</scope>
    <source>
        <strain evidence="4 5">7537-G1</strain>
    </source>
</reference>
<evidence type="ECO:0000313" key="5">
    <source>
        <dbReference type="Proteomes" id="UP000215596"/>
    </source>
</evidence>
<evidence type="ECO:0000313" key="3">
    <source>
        <dbReference type="EMBL" id="MUG66865.1"/>
    </source>
</evidence>
<reference evidence="3 6" key="2">
    <citation type="submission" date="2019-11" db="EMBL/GenBank/DDBJ databases">
        <title>Draft genome sequences of five Paenibacillus species of dairy origin.</title>
        <authorList>
            <person name="Olajide A.M."/>
            <person name="Chen S."/>
            <person name="Lapointe G."/>
        </authorList>
    </citation>
    <scope>NUCLEOTIDE SEQUENCE [LARGE SCALE GENOMIC DNA]</scope>
    <source>
        <strain evidence="3 6">3CS1</strain>
    </source>
</reference>
<dbReference type="EMBL" id="NPBY01000046">
    <property type="protein sequence ID" value="PAD75224.1"/>
    <property type="molecule type" value="Genomic_DNA"/>
</dbReference>
<feature type="domain" description="Aminoglycoside phosphotransferase" evidence="2">
    <location>
        <begin position="52"/>
        <end position="299"/>
    </location>
</feature>
<dbReference type="AlphaFoldDB" id="A0A268EQ22"/>
<evidence type="ECO:0000256" key="1">
    <source>
        <dbReference type="ARBA" id="ARBA00038240"/>
    </source>
</evidence>
<organism evidence="4 5">
    <name type="scientific">Paenibacillus campinasensis</name>
    <dbReference type="NCBI Taxonomy" id="66347"/>
    <lineage>
        <taxon>Bacteria</taxon>
        <taxon>Bacillati</taxon>
        <taxon>Bacillota</taxon>
        <taxon>Bacilli</taxon>
        <taxon>Bacillales</taxon>
        <taxon>Paenibacillaceae</taxon>
        <taxon>Paenibacillus</taxon>
    </lineage>
</organism>
<name>A0A268EQ22_9BACL</name>
<keyword evidence="6" id="KW-1185">Reference proteome</keyword>
<dbReference type="Proteomes" id="UP000215596">
    <property type="component" value="Unassembled WGS sequence"/>
</dbReference>
<evidence type="ECO:0000313" key="6">
    <source>
        <dbReference type="Proteomes" id="UP000435177"/>
    </source>
</evidence>
<evidence type="ECO:0000313" key="4">
    <source>
        <dbReference type="EMBL" id="PAD75224.1"/>
    </source>
</evidence>
<sequence>MIAYCYNSLSPFDDRSYYIKTTKELITFMHAMNEAYYRAILAAYPLPPVRQIEARESGMNNTTRYAVLEDGQTIVLRIYENHRSTLKLAAEHELLLQLAQQQLPFLIPCPLRTDQGRTWTTASDGKLAALFTYLPGVKPAADRHDLSYAYGQVVGQLTQAMEKLQLEAAPAYPPYDELLGPDTEEAAATARNLYASDPALTALAEEADFLLNILAALNRHADAIRCLNRQWIHGDVSFANVLIEPEGVIRAVLDFEFATRDSRAMELAVCLAEQLSAPGGLALTVIHELLAGYRSVRPLESEELKLLPELLQLRKLDVFLHFLHRYQEGLDPAPVLLDQTRKSAAVCRFISSHADHIRSL</sequence>
<dbReference type="OrthoDB" id="156345at2"/>
<dbReference type="EMBL" id="WOAA01000009">
    <property type="protein sequence ID" value="MUG66865.1"/>
    <property type="molecule type" value="Genomic_DNA"/>
</dbReference>